<dbReference type="PROSITE" id="PS50071">
    <property type="entry name" value="HOMEOBOX_2"/>
    <property type="match status" value="1"/>
</dbReference>
<dbReference type="RefSeq" id="XP_027608277.1">
    <property type="nucleotide sequence ID" value="XM_027752476.1"/>
</dbReference>
<dbReference type="STRING" id="139825.A0A401G5D1"/>
<dbReference type="InterPro" id="IPR009057">
    <property type="entry name" value="Homeodomain-like_sf"/>
</dbReference>
<dbReference type="InParanoid" id="A0A401G5D1"/>
<evidence type="ECO:0000256" key="1">
    <source>
        <dbReference type="ARBA" id="ARBA00004123"/>
    </source>
</evidence>
<evidence type="ECO:0000259" key="8">
    <source>
        <dbReference type="PROSITE" id="PS50071"/>
    </source>
</evidence>
<feature type="compositionally biased region" description="Basic and acidic residues" evidence="7">
    <location>
        <begin position="242"/>
        <end position="256"/>
    </location>
</feature>
<dbReference type="SUPFAM" id="SSF46689">
    <property type="entry name" value="Homeodomain-like"/>
    <property type="match status" value="1"/>
</dbReference>
<protein>
    <submittedName>
        <fullName evidence="9">Homeobox-domain-containing protein</fullName>
    </submittedName>
</protein>
<feature type="compositionally biased region" description="Low complexity" evidence="7">
    <location>
        <begin position="11"/>
        <end position="25"/>
    </location>
</feature>
<dbReference type="AlphaFoldDB" id="A0A401G5D1"/>
<keyword evidence="4 5" id="KW-0539">Nucleus</keyword>
<dbReference type="Proteomes" id="UP000287166">
    <property type="component" value="Unassembled WGS sequence"/>
</dbReference>
<feature type="region of interest" description="Disordered" evidence="7">
    <location>
        <begin position="242"/>
        <end position="261"/>
    </location>
</feature>
<feature type="DNA-binding region" description="Homeobox" evidence="5">
    <location>
        <begin position="42"/>
        <end position="101"/>
    </location>
</feature>
<evidence type="ECO:0000256" key="7">
    <source>
        <dbReference type="SAM" id="MobiDB-lite"/>
    </source>
</evidence>
<evidence type="ECO:0000256" key="5">
    <source>
        <dbReference type="PROSITE-ProRule" id="PRU00108"/>
    </source>
</evidence>
<accession>A0A401G5D1</accession>
<dbReference type="GO" id="GO:0005634">
    <property type="term" value="C:nucleus"/>
    <property type="evidence" value="ECO:0007669"/>
    <property type="project" value="UniProtKB-SubCell"/>
</dbReference>
<evidence type="ECO:0000256" key="3">
    <source>
        <dbReference type="ARBA" id="ARBA00023155"/>
    </source>
</evidence>
<evidence type="ECO:0000256" key="6">
    <source>
        <dbReference type="RuleBase" id="RU000682"/>
    </source>
</evidence>
<feature type="compositionally biased region" description="Basic and acidic residues" evidence="7">
    <location>
        <begin position="149"/>
        <end position="159"/>
    </location>
</feature>
<dbReference type="GeneID" id="38774281"/>
<feature type="compositionally biased region" description="Polar residues" evidence="7">
    <location>
        <begin position="26"/>
        <end position="37"/>
    </location>
</feature>
<dbReference type="InterPro" id="IPR050453">
    <property type="entry name" value="LIM_Homeobox_TF"/>
</dbReference>
<dbReference type="InterPro" id="IPR017970">
    <property type="entry name" value="Homeobox_CS"/>
</dbReference>
<comment type="subcellular location">
    <subcellularLocation>
        <location evidence="1 5 6">Nucleus</location>
    </subcellularLocation>
</comment>
<dbReference type="SMART" id="SM00389">
    <property type="entry name" value="HOX"/>
    <property type="match status" value="1"/>
</dbReference>
<dbReference type="InterPro" id="IPR001356">
    <property type="entry name" value="HD"/>
</dbReference>
<dbReference type="Pfam" id="PF00046">
    <property type="entry name" value="Homeodomain"/>
    <property type="match status" value="1"/>
</dbReference>
<sequence length="342" mass="37946">MSSRAQPLCRSSSASSIASDDTTQSCDTVDTSVSSQNNADVIRRTRKRFTNVQLMMLEHLYHETSHPTREQREGLARSAELETRSVTVWFQNKRQTERRVALHNATTGAPQSALYSTPSDSTKHPRPARRASTDKHTHTQRPLLAGHLSLDRVAARSERPSAPYPSRTPSPLSTFSPAPTVPTTPPKRSASLWEMLPSSPMVSPSALDPKAERTLVDFGRRRLHGMRTLEWACAAARVEGRVEKEPVQEQESAEREPSEDDMVLDLGEEDVHEAVAPKTTVSCRLHNGVESEKPNKENIRVTATFAVYVPVKIRRKSGREAPELRDEDVMNAALALCGLGRS</sequence>
<dbReference type="GO" id="GO:0000977">
    <property type="term" value="F:RNA polymerase II transcription regulatory region sequence-specific DNA binding"/>
    <property type="evidence" value="ECO:0007669"/>
    <property type="project" value="TreeGrafter"/>
</dbReference>
<feature type="compositionally biased region" description="Polar residues" evidence="7">
    <location>
        <begin position="104"/>
        <end position="120"/>
    </location>
</feature>
<dbReference type="PANTHER" id="PTHR24208">
    <property type="entry name" value="LIM/HOMEOBOX PROTEIN LHX"/>
    <property type="match status" value="1"/>
</dbReference>
<dbReference type="PROSITE" id="PS00027">
    <property type="entry name" value="HOMEOBOX_1"/>
    <property type="match status" value="1"/>
</dbReference>
<keyword evidence="2 5" id="KW-0238">DNA-binding</keyword>
<name>A0A401G5D1_9APHY</name>
<evidence type="ECO:0000313" key="9">
    <source>
        <dbReference type="EMBL" id="GBE77364.1"/>
    </source>
</evidence>
<reference evidence="9 10" key="1">
    <citation type="journal article" date="2018" name="Sci. Rep.">
        <title>Genome sequence of the cauliflower mushroom Sparassis crispa (Hanabiratake) and its association with beneficial usage.</title>
        <authorList>
            <person name="Kiyama R."/>
            <person name="Furutani Y."/>
            <person name="Kawaguchi K."/>
            <person name="Nakanishi T."/>
        </authorList>
    </citation>
    <scope>NUCLEOTIDE SEQUENCE [LARGE SCALE GENOMIC DNA]</scope>
</reference>
<dbReference type="EMBL" id="BFAD01000001">
    <property type="protein sequence ID" value="GBE77364.1"/>
    <property type="molecule type" value="Genomic_DNA"/>
</dbReference>
<organism evidence="9 10">
    <name type="scientific">Sparassis crispa</name>
    <dbReference type="NCBI Taxonomy" id="139825"/>
    <lineage>
        <taxon>Eukaryota</taxon>
        <taxon>Fungi</taxon>
        <taxon>Dikarya</taxon>
        <taxon>Basidiomycota</taxon>
        <taxon>Agaricomycotina</taxon>
        <taxon>Agaricomycetes</taxon>
        <taxon>Polyporales</taxon>
        <taxon>Sparassidaceae</taxon>
        <taxon>Sparassis</taxon>
    </lineage>
</organism>
<proteinExistence type="predicted"/>
<keyword evidence="10" id="KW-1185">Reference proteome</keyword>
<dbReference type="Gene3D" id="1.10.10.60">
    <property type="entry name" value="Homeodomain-like"/>
    <property type="match status" value="1"/>
</dbReference>
<keyword evidence="3 5" id="KW-0371">Homeobox</keyword>
<feature type="region of interest" description="Disordered" evidence="7">
    <location>
        <begin position="1"/>
        <end position="37"/>
    </location>
</feature>
<dbReference type="OrthoDB" id="6159439at2759"/>
<dbReference type="PANTHER" id="PTHR24208:SF166">
    <property type="entry name" value="LIM HOMEOBOX TRANSCRIPTION FACTOR 1 ALPHA, ISOFORM B"/>
    <property type="match status" value="1"/>
</dbReference>
<evidence type="ECO:0000256" key="4">
    <source>
        <dbReference type="ARBA" id="ARBA00023242"/>
    </source>
</evidence>
<gene>
    <name evidence="9" type="ORF">SCP_0102370</name>
</gene>
<feature type="region of interest" description="Disordered" evidence="7">
    <location>
        <begin position="97"/>
        <end position="188"/>
    </location>
</feature>
<dbReference type="GO" id="GO:0000981">
    <property type="term" value="F:DNA-binding transcription factor activity, RNA polymerase II-specific"/>
    <property type="evidence" value="ECO:0007669"/>
    <property type="project" value="InterPro"/>
</dbReference>
<comment type="caution">
    <text evidence="9">The sequence shown here is derived from an EMBL/GenBank/DDBJ whole genome shotgun (WGS) entry which is preliminary data.</text>
</comment>
<feature type="domain" description="Homeobox" evidence="8">
    <location>
        <begin position="40"/>
        <end position="100"/>
    </location>
</feature>
<evidence type="ECO:0000256" key="2">
    <source>
        <dbReference type="ARBA" id="ARBA00023125"/>
    </source>
</evidence>
<dbReference type="CDD" id="cd00086">
    <property type="entry name" value="homeodomain"/>
    <property type="match status" value="1"/>
</dbReference>
<evidence type="ECO:0000313" key="10">
    <source>
        <dbReference type="Proteomes" id="UP000287166"/>
    </source>
</evidence>